<protein>
    <submittedName>
        <fullName evidence="2">Uncharacterized protein</fullName>
    </submittedName>
</protein>
<dbReference type="EMBL" id="BA000030">
    <property type="protein sequence ID" value="BAC68192.1"/>
    <property type="molecule type" value="Genomic_DNA"/>
</dbReference>
<name>Q82QM3_STRAW</name>
<organism evidence="2 3">
    <name type="scientific">Streptomyces avermitilis (strain ATCC 31267 / DSM 46492 / JCM 5070 / NBRC 14893 / NCIMB 12804 / NRRL 8165 / MA-4680)</name>
    <dbReference type="NCBI Taxonomy" id="227882"/>
    <lineage>
        <taxon>Bacteria</taxon>
        <taxon>Bacillati</taxon>
        <taxon>Actinomycetota</taxon>
        <taxon>Actinomycetes</taxon>
        <taxon>Kitasatosporales</taxon>
        <taxon>Streptomycetaceae</taxon>
        <taxon>Streptomyces</taxon>
    </lineage>
</organism>
<reference evidence="2 3" key="3">
    <citation type="journal article" date="2014" name="J. Ind. Microbiol. Biotechnol.">
        <title>Genome mining of the Streptomyces avermitilis genome and development of genome-minimized hosts for heterologous expression of biosynthetic gene clusters.</title>
        <authorList>
            <person name="Ikeda H."/>
            <person name="Shin-ya K."/>
            <person name="Omura S."/>
        </authorList>
    </citation>
    <scope>NUCLEOTIDE SEQUENCE [LARGE SCALE GENOMIC DNA]</scope>
    <source>
        <strain evidence="3">ATCC 31267 / DSM 46492 / JCM 5070 / NBRC 14893 / NCIMB 12804 / NRRL 8165 / MA-4680</strain>
    </source>
</reference>
<keyword evidence="3" id="KW-1185">Reference proteome</keyword>
<evidence type="ECO:0000256" key="1">
    <source>
        <dbReference type="SAM" id="MobiDB-lite"/>
    </source>
</evidence>
<sequence length="105" mass="11384">MAGQCALPPPLPGVPSYKNAVSRQAARRSLPGSPSTPWRCWRPHRRGHCRRWSSTGTHDYVVVFDADTDAVPVFTALGRWVGMAESSGTIGTLTEIHERVNGGDA</sequence>
<gene>
    <name evidence="2" type="ORF">SAVERM_481</name>
</gene>
<dbReference type="AlphaFoldDB" id="Q82QM3"/>
<dbReference type="HOGENOM" id="CLU_2234962_0_0_11"/>
<accession>Q82QM3</accession>
<dbReference type="Proteomes" id="UP000000428">
    <property type="component" value="Chromosome"/>
</dbReference>
<dbReference type="KEGG" id="sma:SAVERM_481"/>
<reference evidence="2 3" key="1">
    <citation type="journal article" date="2001" name="Proc. Natl. Acad. Sci. U.S.A.">
        <title>Genome sequence of an industrial microorganism Streptomyces avermitilis: deducing the ability of producing secondary metabolites.</title>
        <authorList>
            <person name="Omura S."/>
            <person name="Ikeda H."/>
            <person name="Ishikawa J."/>
            <person name="Hanamoto A."/>
            <person name="Takahashi C."/>
            <person name="Shinose M."/>
            <person name="Takahashi Y."/>
            <person name="Horikawa H."/>
            <person name="Nakazawa H."/>
            <person name="Osonoe T."/>
            <person name="Kikuchi H."/>
            <person name="Shiba T."/>
            <person name="Sakaki Y."/>
            <person name="Hattori M."/>
        </authorList>
    </citation>
    <scope>NUCLEOTIDE SEQUENCE [LARGE SCALE GENOMIC DNA]</scope>
    <source>
        <strain evidence="3">ATCC 31267 / DSM 46492 / JCM 5070 / NBRC 14893 / NCIMB 12804 / NRRL 8165 / MA-4680</strain>
    </source>
</reference>
<feature type="region of interest" description="Disordered" evidence="1">
    <location>
        <begin position="1"/>
        <end position="37"/>
    </location>
</feature>
<reference evidence="2 3" key="2">
    <citation type="journal article" date="2003" name="Nat. Biotechnol.">
        <title>Complete genome sequence and comparative analysis of the industrial microorganism Streptomyces avermitilis.</title>
        <authorList>
            <person name="Ikeda H."/>
            <person name="Ishikawa J."/>
            <person name="Hanamoto A."/>
            <person name="Shinose M."/>
            <person name="Kikuchi H."/>
            <person name="Shiba T."/>
            <person name="Sakaki Y."/>
            <person name="Hattori M."/>
            <person name="Omura S."/>
        </authorList>
    </citation>
    <scope>NUCLEOTIDE SEQUENCE [LARGE SCALE GENOMIC DNA]</scope>
    <source>
        <strain evidence="3">ATCC 31267 / DSM 46492 / JCM 5070 / NBRC 14893 / NCIMB 12804 / NRRL 8165 / MA-4680</strain>
    </source>
</reference>
<evidence type="ECO:0000313" key="2">
    <source>
        <dbReference type="EMBL" id="BAC68192.1"/>
    </source>
</evidence>
<evidence type="ECO:0000313" key="3">
    <source>
        <dbReference type="Proteomes" id="UP000000428"/>
    </source>
</evidence>
<proteinExistence type="predicted"/>